<dbReference type="Gene3D" id="3.30.1330.40">
    <property type="entry name" value="RutC-like"/>
    <property type="match status" value="1"/>
</dbReference>
<dbReference type="SUPFAM" id="SSF55298">
    <property type="entry name" value="YjgF-like"/>
    <property type="match status" value="1"/>
</dbReference>
<dbReference type="Pfam" id="PF01042">
    <property type="entry name" value="Ribonuc_L-PSP"/>
    <property type="match status" value="1"/>
</dbReference>
<dbReference type="PANTHER" id="PTHR11803">
    <property type="entry name" value="2-IMINOBUTANOATE/2-IMINOPROPANOATE DEAMINASE RIDA"/>
    <property type="match status" value="1"/>
</dbReference>
<dbReference type="InterPro" id="IPR006175">
    <property type="entry name" value="YjgF/YER057c/UK114"/>
</dbReference>
<protein>
    <submittedName>
        <fullName evidence="2">2-iminobutanoate/2-iminopropanoate deaminase</fullName>
    </submittedName>
</protein>
<dbReference type="InterPro" id="IPR006056">
    <property type="entry name" value="RidA"/>
</dbReference>
<dbReference type="CDD" id="cd00448">
    <property type="entry name" value="YjgF_YER057c_UK114_family"/>
    <property type="match status" value="1"/>
</dbReference>
<organism evidence="2 3">
    <name type="scientific">Pontibacter chinhatensis</name>
    <dbReference type="NCBI Taxonomy" id="1436961"/>
    <lineage>
        <taxon>Bacteria</taxon>
        <taxon>Pseudomonadati</taxon>
        <taxon>Bacteroidota</taxon>
        <taxon>Cytophagia</taxon>
        <taxon>Cytophagales</taxon>
        <taxon>Hymenobacteraceae</taxon>
        <taxon>Pontibacter</taxon>
    </lineage>
</organism>
<reference evidence="3" key="1">
    <citation type="submission" date="2016-10" db="EMBL/GenBank/DDBJ databases">
        <authorList>
            <person name="Varghese N."/>
            <person name="Submissions S."/>
        </authorList>
    </citation>
    <scope>NUCLEOTIDE SEQUENCE [LARGE SCALE GENOMIC DNA]</scope>
    <source>
        <strain evidence="3">LP51</strain>
    </source>
</reference>
<dbReference type="GO" id="GO:0019239">
    <property type="term" value="F:deaminase activity"/>
    <property type="evidence" value="ECO:0007669"/>
    <property type="project" value="TreeGrafter"/>
</dbReference>
<dbReference type="Proteomes" id="UP000198724">
    <property type="component" value="Unassembled WGS sequence"/>
</dbReference>
<dbReference type="RefSeq" id="WP_092101554.1">
    <property type="nucleotide sequence ID" value="NZ_FOOT01000004.1"/>
</dbReference>
<accession>A0A1I2V880</accession>
<dbReference type="PANTHER" id="PTHR11803:SF58">
    <property type="entry name" value="PROTEIN HMF1-RELATED"/>
    <property type="match status" value="1"/>
</dbReference>
<keyword evidence="3" id="KW-1185">Reference proteome</keyword>
<comment type="similarity">
    <text evidence="1">Belongs to the RutC family.</text>
</comment>
<dbReference type="EMBL" id="FOOT01000004">
    <property type="protein sequence ID" value="SFG83596.1"/>
    <property type="molecule type" value="Genomic_DNA"/>
</dbReference>
<name>A0A1I2V880_9BACT</name>
<dbReference type="STRING" id="1436961.SAMN05421739_10418"/>
<evidence type="ECO:0000256" key="1">
    <source>
        <dbReference type="ARBA" id="ARBA00010552"/>
    </source>
</evidence>
<dbReference type="NCBIfam" id="TIGR00004">
    <property type="entry name" value="Rid family detoxifying hydrolase"/>
    <property type="match status" value="1"/>
</dbReference>
<evidence type="ECO:0000313" key="2">
    <source>
        <dbReference type="EMBL" id="SFG83596.1"/>
    </source>
</evidence>
<proteinExistence type="inferred from homology"/>
<dbReference type="InterPro" id="IPR035959">
    <property type="entry name" value="RutC-like_sf"/>
</dbReference>
<dbReference type="GO" id="GO:0005829">
    <property type="term" value="C:cytosol"/>
    <property type="evidence" value="ECO:0007669"/>
    <property type="project" value="TreeGrafter"/>
</dbReference>
<dbReference type="AlphaFoldDB" id="A0A1I2V880"/>
<gene>
    <name evidence="2" type="ORF">SAMN05421739_10418</name>
</gene>
<dbReference type="OrthoDB" id="666025at2"/>
<dbReference type="FunFam" id="3.30.1330.40:FF:000001">
    <property type="entry name" value="L-PSP family endoribonuclease"/>
    <property type="match status" value="1"/>
</dbReference>
<sequence length="126" mass="13435">MPRKAFTAEGAVAVGPYSHAVEAGELVFLSGQTPIDATTGKLVEGNISVQTEQCFKNLFQVLAAAGLTPEHVVKVNVFLTDMGNFSAMNEVYKTQFSEPYPARTTIGVASLPLGAQVEMEMIARKG</sequence>
<evidence type="ECO:0000313" key="3">
    <source>
        <dbReference type="Proteomes" id="UP000198724"/>
    </source>
</evidence>